<sequence>MFCGILFKLLVVSCFSIVFPEERCEHIYFLKRNIWMNCCMNNSLSINGSFYICQIPGGPTEESRSAVTKPDDDTIIFPDTHKNEVETTTTPGVDFRLLGDVPLRCPRGETKNSEGICVESWN</sequence>
<keyword evidence="1" id="KW-0732">Signal</keyword>
<dbReference type="Proteomes" id="UP001516400">
    <property type="component" value="Unassembled WGS sequence"/>
</dbReference>
<name>A0ABD2NJC8_9CUCU</name>
<reference evidence="2 3" key="1">
    <citation type="journal article" date="2021" name="BMC Biol.">
        <title>Horizontally acquired antibacterial genes associated with adaptive radiation of ladybird beetles.</title>
        <authorList>
            <person name="Li H.S."/>
            <person name="Tang X.F."/>
            <person name="Huang Y.H."/>
            <person name="Xu Z.Y."/>
            <person name="Chen M.L."/>
            <person name="Du X.Y."/>
            <person name="Qiu B.Y."/>
            <person name="Chen P.T."/>
            <person name="Zhang W."/>
            <person name="Slipinski A."/>
            <person name="Escalona H.E."/>
            <person name="Waterhouse R.M."/>
            <person name="Zwick A."/>
            <person name="Pang H."/>
        </authorList>
    </citation>
    <scope>NUCLEOTIDE SEQUENCE [LARGE SCALE GENOMIC DNA]</scope>
    <source>
        <strain evidence="2">SYSU2018</strain>
    </source>
</reference>
<dbReference type="AlphaFoldDB" id="A0ABD2NJC8"/>
<gene>
    <name evidence="2" type="ORF">HHI36_016320</name>
</gene>
<evidence type="ECO:0008006" key="4">
    <source>
        <dbReference type="Google" id="ProtNLM"/>
    </source>
</evidence>
<dbReference type="EMBL" id="JABFTP020000124">
    <property type="protein sequence ID" value="KAL3278797.1"/>
    <property type="molecule type" value="Genomic_DNA"/>
</dbReference>
<feature type="chain" id="PRO_5044883088" description="Secreted protein" evidence="1">
    <location>
        <begin position="17"/>
        <end position="122"/>
    </location>
</feature>
<proteinExistence type="predicted"/>
<feature type="signal peptide" evidence="1">
    <location>
        <begin position="1"/>
        <end position="16"/>
    </location>
</feature>
<keyword evidence="3" id="KW-1185">Reference proteome</keyword>
<accession>A0ABD2NJC8</accession>
<comment type="caution">
    <text evidence="2">The sequence shown here is derived from an EMBL/GenBank/DDBJ whole genome shotgun (WGS) entry which is preliminary data.</text>
</comment>
<evidence type="ECO:0000313" key="2">
    <source>
        <dbReference type="EMBL" id="KAL3278797.1"/>
    </source>
</evidence>
<evidence type="ECO:0000256" key="1">
    <source>
        <dbReference type="SAM" id="SignalP"/>
    </source>
</evidence>
<protein>
    <recommendedName>
        <fullName evidence="4">Secreted protein</fullName>
    </recommendedName>
</protein>
<organism evidence="2 3">
    <name type="scientific">Cryptolaemus montrouzieri</name>
    <dbReference type="NCBI Taxonomy" id="559131"/>
    <lineage>
        <taxon>Eukaryota</taxon>
        <taxon>Metazoa</taxon>
        <taxon>Ecdysozoa</taxon>
        <taxon>Arthropoda</taxon>
        <taxon>Hexapoda</taxon>
        <taxon>Insecta</taxon>
        <taxon>Pterygota</taxon>
        <taxon>Neoptera</taxon>
        <taxon>Endopterygota</taxon>
        <taxon>Coleoptera</taxon>
        <taxon>Polyphaga</taxon>
        <taxon>Cucujiformia</taxon>
        <taxon>Coccinelloidea</taxon>
        <taxon>Coccinellidae</taxon>
        <taxon>Scymninae</taxon>
        <taxon>Scymnini</taxon>
        <taxon>Cryptolaemus</taxon>
    </lineage>
</organism>
<evidence type="ECO:0000313" key="3">
    <source>
        <dbReference type="Proteomes" id="UP001516400"/>
    </source>
</evidence>